<sequence length="102" mass="11992">MKDMLEEDKLFNFMAGLQPWAQTELRRQGVKDLPSAIVAADRSADFKVVNDPEQRQDDPGKGKAKFDKNFKRKEKAKKVVTETFESRAVEKPRRWLFYLWKS</sequence>
<gene>
    <name evidence="1" type="ORF">Slati_2689500</name>
</gene>
<comment type="caution">
    <text evidence="1">The sequence shown here is derived from an EMBL/GenBank/DDBJ whole genome shotgun (WGS) entry which is preliminary data.</text>
</comment>
<name>A0AAW2VW48_9LAMI</name>
<reference evidence="1" key="1">
    <citation type="submission" date="2020-06" db="EMBL/GenBank/DDBJ databases">
        <authorList>
            <person name="Li T."/>
            <person name="Hu X."/>
            <person name="Zhang T."/>
            <person name="Song X."/>
            <person name="Zhang H."/>
            <person name="Dai N."/>
            <person name="Sheng W."/>
            <person name="Hou X."/>
            <person name="Wei L."/>
        </authorList>
    </citation>
    <scope>NUCLEOTIDE SEQUENCE</scope>
    <source>
        <strain evidence="1">KEN1</strain>
        <tissue evidence="1">Leaf</tissue>
    </source>
</reference>
<organism evidence="1">
    <name type="scientific">Sesamum latifolium</name>
    <dbReference type="NCBI Taxonomy" id="2727402"/>
    <lineage>
        <taxon>Eukaryota</taxon>
        <taxon>Viridiplantae</taxon>
        <taxon>Streptophyta</taxon>
        <taxon>Embryophyta</taxon>
        <taxon>Tracheophyta</taxon>
        <taxon>Spermatophyta</taxon>
        <taxon>Magnoliopsida</taxon>
        <taxon>eudicotyledons</taxon>
        <taxon>Gunneridae</taxon>
        <taxon>Pentapetalae</taxon>
        <taxon>asterids</taxon>
        <taxon>lamiids</taxon>
        <taxon>Lamiales</taxon>
        <taxon>Pedaliaceae</taxon>
        <taxon>Sesamum</taxon>
    </lineage>
</organism>
<dbReference type="EMBL" id="JACGWN010000009">
    <property type="protein sequence ID" value="KAL0433552.1"/>
    <property type="molecule type" value="Genomic_DNA"/>
</dbReference>
<proteinExistence type="predicted"/>
<reference evidence="1" key="2">
    <citation type="journal article" date="2024" name="Plant">
        <title>Genomic evolution and insights into agronomic trait innovations of Sesamum species.</title>
        <authorList>
            <person name="Miao H."/>
            <person name="Wang L."/>
            <person name="Qu L."/>
            <person name="Liu H."/>
            <person name="Sun Y."/>
            <person name="Le M."/>
            <person name="Wang Q."/>
            <person name="Wei S."/>
            <person name="Zheng Y."/>
            <person name="Lin W."/>
            <person name="Duan Y."/>
            <person name="Cao H."/>
            <person name="Xiong S."/>
            <person name="Wang X."/>
            <person name="Wei L."/>
            <person name="Li C."/>
            <person name="Ma Q."/>
            <person name="Ju M."/>
            <person name="Zhao R."/>
            <person name="Li G."/>
            <person name="Mu C."/>
            <person name="Tian Q."/>
            <person name="Mei H."/>
            <person name="Zhang T."/>
            <person name="Gao T."/>
            <person name="Zhang H."/>
        </authorList>
    </citation>
    <scope>NUCLEOTIDE SEQUENCE</scope>
    <source>
        <strain evidence="1">KEN1</strain>
    </source>
</reference>
<dbReference type="AlphaFoldDB" id="A0AAW2VW48"/>
<protein>
    <submittedName>
        <fullName evidence="1">Uncharacterized protein</fullName>
    </submittedName>
</protein>
<evidence type="ECO:0000313" key="1">
    <source>
        <dbReference type="EMBL" id="KAL0433552.1"/>
    </source>
</evidence>
<accession>A0AAW2VW48</accession>